<evidence type="ECO:0000256" key="7">
    <source>
        <dbReference type="ARBA" id="ARBA00011893"/>
    </source>
</evidence>
<feature type="region of interest" description="Disordered" evidence="12">
    <location>
        <begin position="505"/>
        <end position="531"/>
    </location>
</feature>
<sequence>MPTHTPTSTPAAAAAGAAAASGGGGGGGGGLLLPRWVVIVSGRRGAGKDFLAAAVAAELTAAAAAAAAAAGRAGRPPPPPVAVCVRSISEATKRRYAAAKGADVALLLGEGAKARAYKEAHRQGLLDFHEAEAGAALAARGPGLLLDCFLDLVRSAAAAAAAGPPCPCSCPEGAQQPQQAQQQPQQLLVVTGMREPELLELPPRCEQLLPGTQVLTVLVAASDAAKARRTPGWRPRAALDAHPSEAALEAAPRSAWGAVFENEGDGEAAARAWARGVLLPLLRGLLPQQQEAASSLDAAAPPHGGSGPPEEEEDKQTGADEQEVLQRLRALVPCVPDFPSPGIMFRNLLHLREDGLALCTQLMAARLRRKLRLEGQQAGGCSLAAGCVDAVVGIEAGGWVFAGALAAHLRVPHVPLRKRRGAPDAAADAPDAAPDAPDAAASTSSPAASALPPPLLLSPPYGGSFIRRQTAAAAATTETTAATASAAAAATTSAADAATADDFVDLGADDTSQPHPHPQKQQQQQQQQPPQQQCRQCLELWAPALRPGWGVALVDDLLASGATLGAAVRLLRAAGAEVAAMAVAAELPAHGGREVLAALGVPVVAVLQYEGL</sequence>
<dbReference type="Pfam" id="PF00156">
    <property type="entry name" value="Pribosyltran"/>
    <property type="match status" value="1"/>
</dbReference>
<comment type="caution">
    <text evidence="14">The sequence shown here is derived from an EMBL/GenBank/DDBJ whole genome shotgun (WGS) entry which is preliminary data.</text>
</comment>
<keyword evidence="8" id="KW-0963">Cytoplasm</keyword>
<evidence type="ECO:0000256" key="5">
    <source>
        <dbReference type="ARBA" id="ARBA00008391"/>
    </source>
</evidence>
<keyword evidence="10" id="KW-0808">Transferase</keyword>
<comment type="subcellular location">
    <subcellularLocation>
        <location evidence="2">Cytoplasm</location>
    </subcellularLocation>
</comment>
<dbReference type="OrthoDB" id="363185at2759"/>
<dbReference type="CDD" id="cd06223">
    <property type="entry name" value="PRTases_typeI"/>
    <property type="match status" value="2"/>
</dbReference>
<evidence type="ECO:0000259" key="13">
    <source>
        <dbReference type="Pfam" id="PF00156"/>
    </source>
</evidence>
<dbReference type="PANTHER" id="PTHR11776:SF7">
    <property type="entry name" value="PHOSPHORIBOSYLTRANSFERASE DOMAIN-CONTAINING PROTEIN"/>
    <property type="match status" value="1"/>
</dbReference>
<evidence type="ECO:0000256" key="8">
    <source>
        <dbReference type="ARBA" id="ARBA00022490"/>
    </source>
</evidence>
<evidence type="ECO:0000256" key="9">
    <source>
        <dbReference type="ARBA" id="ARBA00022676"/>
    </source>
</evidence>
<comment type="catalytic activity">
    <reaction evidence="1">
        <text>AMP + diphosphate = 5-phospho-alpha-D-ribose 1-diphosphate + adenine</text>
        <dbReference type="Rhea" id="RHEA:16609"/>
        <dbReference type="ChEBI" id="CHEBI:16708"/>
        <dbReference type="ChEBI" id="CHEBI:33019"/>
        <dbReference type="ChEBI" id="CHEBI:58017"/>
        <dbReference type="ChEBI" id="CHEBI:456215"/>
        <dbReference type="EC" id="2.4.2.7"/>
    </reaction>
</comment>
<proteinExistence type="inferred from homology"/>
<feature type="region of interest" description="Disordered" evidence="12">
    <location>
        <begin position="420"/>
        <end position="454"/>
    </location>
</feature>
<evidence type="ECO:0000256" key="4">
    <source>
        <dbReference type="ARBA" id="ARBA00004784"/>
    </source>
</evidence>
<feature type="compositionally biased region" description="Low complexity" evidence="12">
    <location>
        <begin position="423"/>
        <end position="450"/>
    </location>
</feature>
<accession>A0A835T6J3</accession>
<evidence type="ECO:0000256" key="10">
    <source>
        <dbReference type="ARBA" id="ARBA00022679"/>
    </source>
</evidence>
<dbReference type="EMBL" id="JAEHOC010000008">
    <property type="protein sequence ID" value="KAG2439643.1"/>
    <property type="molecule type" value="Genomic_DNA"/>
</dbReference>
<keyword evidence="11" id="KW-0660">Purine salvage</keyword>
<comment type="pathway">
    <text evidence="3">Purine metabolism; AMP biosynthesis via salvage pathway; AMP from adenine: step 1/1.</text>
</comment>
<evidence type="ECO:0000256" key="1">
    <source>
        <dbReference type="ARBA" id="ARBA00000868"/>
    </source>
</evidence>
<dbReference type="EC" id="2.4.2.7" evidence="7"/>
<keyword evidence="15" id="KW-1185">Reference proteome</keyword>
<name>A0A835T6J3_CHLIN</name>
<protein>
    <recommendedName>
        <fullName evidence="7">adenine phosphoribosyltransferase</fullName>
        <ecNumber evidence="7">2.4.2.7</ecNumber>
    </recommendedName>
</protein>
<dbReference type="Gene3D" id="3.40.50.2020">
    <property type="match status" value="1"/>
</dbReference>
<evidence type="ECO:0000313" key="15">
    <source>
        <dbReference type="Proteomes" id="UP000650467"/>
    </source>
</evidence>
<dbReference type="InterPro" id="IPR000836">
    <property type="entry name" value="PRTase_dom"/>
</dbReference>
<feature type="region of interest" description="Disordered" evidence="12">
    <location>
        <begin position="290"/>
        <end position="320"/>
    </location>
</feature>
<organism evidence="14 15">
    <name type="scientific">Chlamydomonas incerta</name>
    <dbReference type="NCBI Taxonomy" id="51695"/>
    <lineage>
        <taxon>Eukaryota</taxon>
        <taxon>Viridiplantae</taxon>
        <taxon>Chlorophyta</taxon>
        <taxon>core chlorophytes</taxon>
        <taxon>Chlorophyceae</taxon>
        <taxon>CS clade</taxon>
        <taxon>Chlamydomonadales</taxon>
        <taxon>Chlamydomonadaceae</taxon>
        <taxon>Chlamydomonas</taxon>
    </lineage>
</organism>
<dbReference type="InterPro" id="IPR029057">
    <property type="entry name" value="PRTase-like"/>
</dbReference>
<evidence type="ECO:0000313" key="14">
    <source>
        <dbReference type="EMBL" id="KAG2439643.1"/>
    </source>
</evidence>
<evidence type="ECO:0000256" key="12">
    <source>
        <dbReference type="SAM" id="MobiDB-lite"/>
    </source>
</evidence>
<keyword evidence="9" id="KW-0328">Glycosyltransferase</keyword>
<evidence type="ECO:0000256" key="3">
    <source>
        <dbReference type="ARBA" id="ARBA00004659"/>
    </source>
</evidence>
<dbReference type="Proteomes" id="UP000650467">
    <property type="component" value="Unassembled WGS sequence"/>
</dbReference>
<comment type="pathway">
    <text evidence="4">Pyrimidine metabolism; CTP biosynthesis via salvage pathway; CTP from cytidine: step 1/3.</text>
</comment>
<feature type="domain" description="Phosphoribosyltransferase" evidence="13">
    <location>
        <begin position="522"/>
        <end position="587"/>
    </location>
</feature>
<evidence type="ECO:0000256" key="2">
    <source>
        <dbReference type="ARBA" id="ARBA00004496"/>
    </source>
</evidence>
<evidence type="ECO:0000256" key="6">
    <source>
        <dbReference type="ARBA" id="ARBA00011738"/>
    </source>
</evidence>
<dbReference type="AlphaFoldDB" id="A0A835T6J3"/>
<dbReference type="InterPro" id="IPR050120">
    <property type="entry name" value="Adenine_PRTase"/>
</dbReference>
<gene>
    <name evidence="14" type="ORF">HXX76_004993</name>
</gene>
<dbReference type="GO" id="GO:0003999">
    <property type="term" value="F:adenine phosphoribosyltransferase activity"/>
    <property type="evidence" value="ECO:0007669"/>
    <property type="project" value="UniProtKB-EC"/>
</dbReference>
<dbReference type="Gene3D" id="3.40.50.300">
    <property type="entry name" value="P-loop containing nucleotide triphosphate hydrolases"/>
    <property type="match status" value="1"/>
</dbReference>
<reference evidence="14" key="1">
    <citation type="journal article" date="2020" name="bioRxiv">
        <title>Comparative genomics of Chlamydomonas.</title>
        <authorList>
            <person name="Craig R.J."/>
            <person name="Hasan A.R."/>
            <person name="Ness R.W."/>
            <person name="Keightley P.D."/>
        </authorList>
    </citation>
    <scope>NUCLEOTIDE SEQUENCE</scope>
    <source>
        <strain evidence="14">SAG 7.73</strain>
    </source>
</reference>
<feature type="compositionally biased region" description="Low complexity" evidence="12">
    <location>
        <begin position="519"/>
        <end position="531"/>
    </location>
</feature>
<dbReference type="PANTHER" id="PTHR11776">
    <property type="entry name" value="ADENINE PHOSPHORIBOSYLTRANSFERASE"/>
    <property type="match status" value="1"/>
</dbReference>
<dbReference type="InterPro" id="IPR027417">
    <property type="entry name" value="P-loop_NTPase"/>
</dbReference>
<evidence type="ECO:0000256" key="11">
    <source>
        <dbReference type="ARBA" id="ARBA00022726"/>
    </source>
</evidence>
<comment type="subunit">
    <text evidence="6">Homodimer.</text>
</comment>
<dbReference type="GO" id="GO:0005829">
    <property type="term" value="C:cytosol"/>
    <property type="evidence" value="ECO:0007669"/>
    <property type="project" value="TreeGrafter"/>
</dbReference>
<dbReference type="SUPFAM" id="SSF53271">
    <property type="entry name" value="PRTase-like"/>
    <property type="match status" value="1"/>
</dbReference>
<dbReference type="GO" id="GO:0006166">
    <property type="term" value="P:purine ribonucleoside salvage"/>
    <property type="evidence" value="ECO:0007669"/>
    <property type="project" value="UniProtKB-KW"/>
</dbReference>
<comment type="similarity">
    <text evidence="5">Belongs to the purine/pyrimidine phosphoribosyltransferase family.</text>
</comment>